<reference evidence="2 3" key="1">
    <citation type="journal article" date="2019" name="Int. J. Syst. Evol. Microbiol.">
        <title>The Global Catalogue of Microorganisms (GCM) 10K type strain sequencing project: providing services to taxonomists for standard genome sequencing and annotation.</title>
        <authorList>
            <consortium name="The Broad Institute Genomics Platform"/>
            <consortium name="The Broad Institute Genome Sequencing Center for Infectious Disease"/>
            <person name="Wu L."/>
            <person name="Ma J."/>
        </authorList>
    </citation>
    <scope>NUCLEOTIDE SEQUENCE [LARGE SCALE GENOMIC DNA]</scope>
    <source>
        <strain evidence="2 3">XZGYJ-43</strain>
    </source>
</reference>
<dbReference type="RefSeq" id="WP_279529103.1">
    <property type="nucleotide sequence ID" value="NZ_CP122312.1"/>
</dbReference>
<dbReference type="InterPro" id="IPR015943">
    <property type="entry name" value="WD40/YVTN_repeat-like_dom_sf"/>
</dbReference>
<dbReference type="EMBL" id="JBHTAR010000011">
    <property type="protein sequence ID" value="MFC7199159.1"/>
    <property type="molecule type" value="Genomic_DNA"/>
</dbReference>
<comment type="caution">
    <text evidence="2">The sequence shown here is derived from an EMBL/GenBank/DDBJ whole genome shotgun (WGS) entry which is preliminary data.</text>
</comment>
<accession>A0ABD5Z1T4</accession>
<dbReference type="InterPro" id="IPR011047">
    <property type="entry name" value="Quinoprotein_ADH-like_sf"/>
</dbReference>
<feature type="compositionally biased region" description="Low complexity" evidence="1">
    <location>
        <begin position="339"/>
        <end position="374"/>
    </location>
</feature>
<evidence type="ECO:0000256" key="1">
    <source>
        <dbReference type="SAM" id="MobiDB-lite"/>
    </source>
</evidence>
<feature type="region of interest" description="Disordered" evidence="1">
    <location>
        <begin position="295"/>
        <end position="543"/>
    </location>
</feature>
<evidence type="ECO:0000313" key="2">
    <source>
        <dbReference type="EMBL" id="MFC7199159.1"/>
    </source>
</evidence>
<protein>
    <recommendedName>
        <fullName evidence="4">PQQ-like domain-containing protein</fullName>
    </recommendedName>
</protein>
<feature type="compositionally biased region" description="Basic and acidic residues" evidence="1">
    <location>
        <begin position="419"/>
        <end position="444"/>
    </location>
</feature>
<keyword evidence="3" id="KW-1185">Reference proteome</keyword>
<feature type="compositionally biased region" description="Basic and acidic residues" evidence="1">
    <location>
        <begin position="522"/>
        <end position="536"/>
    </location>
</feature>
<feature type="compositionally biased region" description="Basic and acidic residues" evidence="1">
    <location>
        <begin position="379"/>
        <end position="394"/>
    </location>
</feature>
<dbReference type="Proteomes" id="UP001596447">
    <property type="component" value="Unassembled WGS sequence"/>
</dbReference>
<dbReference type="SUPFAM" id="SSF50998">
    <property type="entry name" value="Quinoprotein alcohol dehydrogenase-like"/>
    <property type="match status" value="1"/>
</dbReference>
<feature type="compositionally biased region" description="Polar residues" evidence="1">
    <location>
        <begin position="303"/>
        <end position="313"/>
    </location>
</feature>
<dbReference type="AlphaFoldDB" id="A0ABD5Z1T4"/>
<organism evidence="2 3">
    <name type="scientific">Halospeciosus flavus</name>
    <dbReference type="NCBI Taxonomy" id="3032283"/>
    <lineage>
        <taxon>Archaea</taxon>
        <taxon>Methanobacteriati</taxon>
        <taxon>Methanobacteriota</taxon>
        <taxon>Stenosarchaea group</taxon>
        <taxon>Halobacteria</taxon>
        <taxon>Halobacteriales</taxon>
        <taxon>Halobacteriaceae</taxon>
        <taxon>Halospeciosus</taxon>
    </lineage>
</organism>
<gene>
    <name evidence="2" type="ORF">ACFQJ9_06970</name>
</gene>
<dbReference type="Gene3D" id="2.130.10.10">
    <property type="entry name" value="YVTN repeat-like/Quinoprotein amine dehydrogenase"/>
    <property type="match status" value="1"/>
</dbReference>
<proteinExistence type="predicted"/>
<feature type="compositionally biased region" description="Basic and acidic residues" evidence="1">
    <location>
        <begin position="319"/>
        <end position="330"/>
    </location>
</feature>
<evidence type="ECO:0008006" key="4">
    <source>
        <dbReference type="Google" id="ProtNLM"/>
    </source>
</evidence>
<evidence type="ECO:0000313" key="3">
    <source>
        <dbReference type="Proteomes" id="UP001596447"/>
    </source>
</evidence>
<sequence>MFLSVRASGWRTAEAPGKPPYHEVALTVGGPHVATSDGTLVAPTDGEWRVVLDDGPAVRDVGLRSMAVTDDGKRLWFLDRSGLLAAYDVESGTRHDVSTPADGTTWEGVAVSGAAGDERGLVASGDGTVRAFTGTGNDVSWQSSASPTASGETVAVLAVAPDGVGYVVDTGGNAVRTGTSGWTGMGRVNPQTTLYGIHAAAGERVALAAADGRLYQYDPQDGTWTGRRVTNAPLRSVDRAGDRFVVGSGGSDVYVEPDGEPFWQVSHTPTSGTVRDLEADGELVVAVGGSYISQQVPGRATSGAESGSSTPTESDAADAEAREDADERGVWEPAESTGPSKAQPSPPSDASSSQSSGQGEQSGQSKSKKQSGQSTEETASEKHSDRSATKDDSTSKNQSDQSASKEKSTPEKQTGQSTSKDETSSEKHSDKSASKEKSASEKQSGKSASEGNPTAEEQSDETTPQENTDGSTGGTTSEKQPDESASGSKSAEQSDQSTSKQSGRPTETRSGTQTSEDLWGDEDVHSGLWESRDTEHATSNQDPIDYFEEHELFEVVDYEDVADLVDCVTVLVDDAGERHAVELATPADPEQHSDPVSHFRDERDEFVVEPYDDVESFEECVALVTQNGDVYAVLVDPERGPEREWSALDYFPDYDDYAVVPYVDVERFDEYVTLVVDDAGERYAVLLDDAEDDAPEDV</sequence>
<feature type="compositionally biased region" description="Polar residues" evidence="1">
    <location>
        <begin position="451"/>
        <end position="516"/>
    </location>
</feature>
<name>A0ABD5Z1T4_9EURY</name>